<dbReference type="AlphaFoldDB" id="A0A151L9M4"/>
<keyword evidence="1" id="KW-1133">Transmembrane helix</keyword>
<dbReference type="PRINTS" id="PR00111">
    <property type="entry name" value="ABHYDROLASE"/>
</dbReference>
<evidence type="ECO:0000313" key="4">
    <source>
        <dbReference type="Proteomes" id="UP000076004"/>
    </source>
</evidence>
<dbReference type="VEuPathDB" id="PlasmoDB:PGSY75_1401300"/>
<proteinExistence type="predicted"/>
<dbReference type="Pfam" id="PF00561">
    <property type="entry name" value="Abhydrolase_1"/>
    <property type="match status" value="1"/>
</dbReference>
<organism evidence="3 4">
    <name type="scientific">Plasmodium gaboni</name>
    <dbReference type="NCBI Taxonomy" id="647221"/>
    <lineage>
        <taxon>Eukaryota</taxon>
        <taxon>Sar</taxon>
        <taxon>Alveolata</taxon>
        <taxon>Apicomplexa</taxon>
        <taxon>Aconoidasida</taxon>
        <taxon>Haemosporida</taxon>
        <taxon>Plasmodiidae</taxon>
        <taxon>Plasmodium</taxon>
        <taxon>Plasmodium (Laverania)</taxon>
    </lineage>
</organism>
<dbReference type="InterPro" id="IPR050228">
    <property type="entry name" value="Carboxylesterase_BioH"/>
</dbReference>
<dbReference type="PANTHER" id="PTHR43194">
    <property type="entry name" value="HYDROLASE ALPHA/BETA FOLD FAMILY"/>
    <property type="match status" value="1"/>
</dbReference>
<evidence type="ECO:0000313" key="3">
    <source>
        <dbReference type="EMBL" id="KYN95629.1"/>
    </source>
</evidence>
<gene>
    <name evidence="3" type="ORF">PGSY75_1401300</name>
</gene>
<evidence type="ECO:0000256" key="1">
    <source>
        <dbReference type="SAM" id="Phobius"/>
    </source>
</evidence>
<dbReference type="InterPro" id="IPR000073">
    <property type="entry name" value="AB_hydrolase_1"/>
</dbReference>
<dbReference type="Proteomes" id="UP000076004">
    <property type="component" value="Unassembled WGS sequence"/>
</dbReference>
<dbReference type="InterPro" id="IPR029058">
    <property type="entry name" value="AB_hydrolase_fold"/>
</dbReference>
<dbReference type="EMBL" id="LVLB01000015">
    <property type="protein sequence ID" value="KYN95629.1"/>
    <property type="molecule type" value="Genomic_DNA"/>
</dbReference>
<keyword evidence="1" id="KW-0812">Transmembrane</keyword>
<dbReference type="PANTHER" id="PTHR43194:SF2">
    <property type="entry name" value="PEROXISOMAL MEMBRANE PROTEIN LPX1"/>
    <property type="match status" value="1"/>
</dbReference>
<sequence>MKNINGFYSISIKKKNLSTYDKIILRKCSECSCDKDLEKNKKFLNTFYLMCLRYCFIGLICIAIILNKCISESDRCSILRLDNNVNSRILCDVIKDGLGARNMKKKIRKRTNDKQDNNDEEKSNYEDDERFIKYEIPDSLKNDNIECPYEYGDVFYGTRGIINYELKGNKNSKNVVITFHGLYGSNLEFYEIQQFLVKSNFQVLNFDLYGYGLSATPKYNDKEKTYGIDFYVEQTEELLKHLKLENKDYYLVGFSMGCIIAAGFTRKHTERVKKIVLISPVGILDEKPWYLKIFKKCSCLINLTTHILRPCCFRTFKKKRVNEYDDDEVVEVDIGDDNKNNDNDDNDIYQKNEFLYNRLMWHLFVKKDNVAQSILGCINNLHMWSAHHIYREVGKTGIPVLILGGKDDEYCSEEVFENTTRYFKNTHLIVFEDASHLVLLEETRKINMCTLLFFKSPNDVYLPELKKKFPVDRNGQYKT</sequence>
<accession>A0A151L9M4</accession>
<evidence type="ECO:0000259" key="2">
    <source>
        <dbReference type="Pfam" id="PF00561"/>
    </source>
</evidence>
<dbReference type="SUPFAM" id="SSF53474">
    <property type="entry name" value="alpha/beta-Hydrolases"/>
    <property type="match status" value="1"/>
</dbReference>
<feature type="domain" description="AB hydrolase-1" evidence="2">
    <location>
        <begin position="174"/>
        <end position="442"/>
    </location>
</feature>
<protein>
    <submittedName>
        <fullName evidence="3">Putative aminopeptidase</fullName>
    </submittedName>
</protein>
<keyword evidence="3" id="KW-0645">Protease</keyword>
<keyword evidence="3" id="KW-0378">Hydrolase</keyword>
<keyword evidence="3" id="KW-0031">Aminopeptidase</keyword>
<name>A0A151L9M4_9APIC</name>
<dbReference type="GeneID" id="29778318"/>
<comment type="caution">
    <text evidence="3">The sequence shown here is derived from an EMBL/GenBank/DDBJ whole genome shotgun (WGS) entry which is preliminary data.</text>
</comment>
<dbReference type="Gene3D" id="3.40.50.1820">
    <property type="entry name" value="alpha/beta hydrolase"/>
    <property type="match status" value="1"/>
</dbReference>
<feature type="transmembrane region" description="Helical" evidence="1">
    <location>
        <begin position="47"/>
        <end position="66"/>
    </location>
</feature>
<reference evidence="3 4" key="1">
    <citation type="journal article" date="2016" name="Nat. Commun.">
        <title>Genomes of cryptic chimpanzee Plasmodium species reveal key evolutionary events leading to human malaria.</title>
        <authorList>
            <person name="Sundararaman S.A."/>
            <person name="Plenderleith L.J."/>
            <person name="Liu W."/>
            <person name="Loy D.E."/>
            <person name="Learn G.H."/>
            <person name="Li Y."/>
            <person name="Shaw K.S."/>
            <person name="Ayouba A."/>
            <person name="Peeters M."/>
            <person name="Speede S."/>
            <person name="Shaw G.M."/>
            <person name="Bushman F.D."/>
            <person name="Brisson D."/>
            <person name="Rayner J.C."/>
            <person name="Sharp P.M."/>
            <person name="Hahn B.H."/>
        </authorList>
    </citation>
    <scope>NUCLEOTIDE SEQUENCE [LARGE SCALE GENOMIC DNA]</scope>
    <source>
        <strain evidence="3 4">SY75</strain>
    </source>
</reference>
<dbReference type="KEGG" id="pgab:PGSY75_1401300"/>
<dbReference type="RefSeq" id="XP_018639095.1">
    <property type="nucleotide sequence ID" value="XM_018787723.1"/>
</dbReference>
<dbReference type="VEuPathDB" id="PlasmoDB:PGABG01_0826200"/>
<keyword evidence="1" id="KW-0472">Membrane</keyword>
<dbReference type="GO" id="GO:0004177">
    <property type="term" value="F:aminopeptidase activity"/>
    <property type="evidence" value="ECO:0007669"/>
    <property type="project" value="UniProtKB-KW"/>
</dbReference>